<gene>
    <name evidence="5" type="ORF">GGQ66_001851</name>
</gene>
<comment type="similarity">
    <text evidence="2">Belongs to the bacterial solute-binding protein 5 family.</text>
</comment>
<evidence type="ECO:0000256" key="1">
    <source>
        <dbReference type="ARBA" id="ARBA00004418"/>
    </source>
</evidence>
<evidence type="ECO:0000256" key="3">
    <source>
        <dbReference type="SAM" id="SignalP"/>
    </source>
</evidence>
<dbReference type="PANTHER" id="PTHR30290:SF62">
    <property type="entry name" value="OLIGOPEPTIDE ABC TRANSPORTER, PERIPLASMIC OLIGOPEPTIDE-BINDING PROTEIN"/>
    <property type="match status" value="1"/>
</dbReference>
<protein>
    <submittedName>
        <fullName evidence="5">Peptide/nickel transport system substrate-binding protein</fullName>
    </submittedName>
</protein>
<evidence type="ECO:0000313" key="5">
    <source>
        <dbReference type="EMBL" id="MBB4103294.1"/>
    </source>
</evidence>
<dbReference type="Gene3D" id="3.10.105.10">
    <property type="entry name" value="Dipeptide-binding Protein, Domain 3"/>
    <property type="match status" value="1"/>
</dbReference>
<accession>A0A7W6P0H2</accession>
<dbReference type="Gene3D" id="3.40.190.10">
    <property type="entry name" value="Periplasmic binding protein-like II"/>
    <property type="match status" value="1"/>
</dbReference>
<dbReference type="CDD" id="cd08500">
    <property type="entry name" value="PBP2_NikA_DppA_OppA_like_4"/>
    <property type="match status" value="1"/>
</dbReference>
<proteinExistence type="inferred from homology"/>
<comment type="caution">
    <text evidence="5">The sequence shown here is derived from an EMBL/GenBank/DDBJ whole genome shotgun (WGS) entry which is preliminary data.</text>
</comment>
<evidence type="ECO:0000259" key="4">
    <source>
        <dbReference type="Pfam" id="PF00496"/>
    </source>
</evidence>
<name>A0A7W6P0H2_9HYPH</name>
<feature type="chain" id="PRO_5031137892" evidence="3">
    <location>
        <begin position="24"/>
        <end position="636"/>
    </location>
</feature>
<dbReference type="Proteomes" id="UP000584824">
    <property type="component" value="Unassembled WGS sequence"/>
</dbReference>
<organism evidence="5 6">
    <name type="scientific">Allorhizobium borbori</name>
    <dbReference type="NCBI Taxonomy" id="485907"/>
    <lineage>
        <taxon>Bacteria</taxon>
        <taxon>Pseudomonadati</taxon>
        <taxon>Pseudomonadota</taxon>
        <taxon>Alphaproteobacteria</taxon>
        <taxon>Hyphomicrobiales</taxon>
        <taxon>Rhizobiaceae</taxon>
        <taxon>Rhizobium/Agrobacterium group</taxon>
        <taxon>Allorhizobium</taxon>
    </lineage>
</organism>
<dbReference type="EMBL" id="JACIDU010000006">
    <property type="protein sequence ID" value="MBB4103294.1"/>
    <property type="molecule type" value="Genomic_DNA"/>
</dbReference>
<feature type="domain" description="Solute-binding protein family 5" evidence="4">
    <location>
        <begin position="102"/>
        <end position="512"/>
    </location>
</feature>
<dbReference type="AlphaFoldDB" id="A0A7W6P0H2"/>
<dbReference type="InterPro" id="IPR039424">
    <property type="entry name" value="SBP_5"/>
</dbReference>
<dbReference type="GO" id="GO:0015833">
    <property type="term" value="P:peptide transport"/>
    <property type="evidence" value="ECO:0007669"/>
    <property type="project" value="TreeGrafter"/>
</dbReference>
<dbReference type="Pfam" id="PF00496">
    <property type="entry name" value="SBP_bac_5"/>
    <property type="match status" value="1"/>
</dbReference>
<dbReference type="InterPro" id="IPR000914">
    <property type="entry name" value="SBP_5_dom"/>
</dbReference>
<evidence type="ECO:0000256" key="2">
    <source>
        <dbReference type="ARBA" id="ARBA00005695"/>
    </source>
</evidence>
<keyword evidence="3" id="KW-0732">Signal</keyword>
<comment type="subcellular location">
    <subcellularLocation>
        <location evidence="1">Periplasm</location>
    </subcellularLocation>
</comment>
<dbReference type="SUPFAM" id="SSF53850">
    <property type="entry name" value="Periplasmic binding protein-like II"/>
    <property type="match status" value="1"/>
</dbReference>
<feature type="signal peptide" evidence="3">
    <location>
        <begin position="1"/>
        <end position="23"/>
    </location>
</feature>
<sequence>MMNRRTLLSLMASAAAFPRPLFAASFDNEPEPLRERVAAGQLPVMADRLPREPRIVALDEPGLSPGRLGGRLRILVGSQRDIRYIPIFSYSRLIGFDRHFQFQPDILRAYEVERERVFTFHLRPGHRWSDGSPLTAEDFRYVWEDMFHNKKLHKGGIPTMLRVDGKEPRFEVLDEVTVRYSWDDPNPDFLAELASPVATRLMQPSAYMKQFHPNYQTPEKLAELIKQQNVEDWVALHQKMSRSARPENPDLPTLDPWVNTTAPPSGYFVFKRNPYFHRVDQNGVQLPYLDEVTLSVGSGDLISAKTASGESDLQVTNLDFPDYTFLKSAEERGVIEVKLWKRTQGSRVALIPNLNCTDLVWRNVFRDVRVRRALSLAINRDEVNKAVFFGLGQPSANCPLPESPLFRQRYRDAWASFDPDRANDLLDEAGLTRPAPRAERLLPDGRPCSLIIETTADSGFETDVLELVTDYFWKVGIRVFTHVSHRELFRRRLLNGDTVMTLWWGLDNGIPAADMSPRELAPTTNDQNQWPLWGLHELSGGGEGRPPELEEARALLDLFHRWRRAETFGEREAIWHEMLELFTQQVFTIGMLNSVLQPVVKNRLLRNLPDKGLYGFEPTSYLGVYMPDTFWFEKGA</sequence>
<dbReference type="GO" id="GO:1904680">
    <property type="term" value="F:peptide transmembrane transporter activity"/>
    <property type="evidence" value="ECO:0007669"/>
    <property type="project" value="TreeGrafter"/>
</dbReference>
<dbReference type="RefSeq" id="WP_183791676.1">
    <property type="nucleotide sequence ID" value="NZ_JACIDU010000006.1"/>
</dbReference>
<reference evidence="5 6" key="1">
    <citation type="submission" date="2020-08" db="EMBL/GenBank/DDBJ databases">
        <title>Genomic Encyclopedia of Type Strains, Phase IV (KMG-IV): sequencing the most valuable type-strain genomes for metagenomic binning, comparative biology and taxonomic classification.</title>
        <authorList>
            <person name="Goeker M."/>
        </authorList>
    </citation>
    <scope>NUCLEOTIDE SEQUENCE [LARGE SCALE GENOMIC DNA]</scope>
    <source>
        <strain evidence="5 6">DSM 26385</strain>
    </source>
</reference>
<evidence type="ECO:0000313" key="6">
    <source>
        <dbReference type="Proteomes" id="UP000584824"/>
    </source>
</evidence>
<keyword evidence="6" id="KW-1185">Reference proteome</keyword>
<dbReference type="PANTHER" id="PTHR30290">
    <property type="entry name" value="PERIPLASMIC BINDING COMPONENT OF ABC TRANSPORTER"/>
    <property type="match status" value="1"/>
</dbReference>